<dbReference type="SUPFAM" id="SSF50891">
    <property type="entry name" value="Cyclophilin-like"/>
    <property type="match status" value="1"/>
</dbReference>
<keyword evidence="2" id="KW-0472">Membrane</keyword>
<protein>
    <recommendedName>
        <fullName evidence="1">Peptidyl-prolyl cis-trans isomerase</fullName>
        <shortName evidence="1">PPIase</shortName>
        <ecNumber evidence="1">5.2.1.8</ecNumber>
    </recommendedName>
</protein>
<evidence type="ECO:0000259" key="3">
    <source>
        <dbReference type="PROSITE" id="PS50072"/>
    </source>
</evidence>
<dbReference type="FunFam" id="2.40.100.10:FF:000067">
    <property type="entry name" value="Peptidyl-prolyl cis-trans isomerase"/>
    <property type="match status" value="1"/>
</dbReference>
<keyword evidence="1" id="KW-0697">Rotamase</keyword>
<dbReference type="Pfam" id="PF00160">
    <property type="entry name" value="Pro_isomerase"/>
    <property type="match status" value="1"/>
</dbReference>
<proteinExistence type="inferred from homology"/>
<dbReference type="Gene3D" id="2.40.100.10">
    <property type="entry name" value="Cyclophilin-like"/>
    <property type="match status" value="1"/>
</dbReference>
<sequence>MGENDMGSNGSQRRGRTKSEKGWPTHMFLRSLFLCLFLFFFFYFYFFLHVCVFLFFLSFFFEGIKKMLHSSRHHLASAGRVFMDVAIGSCSPKRIEYELFTRKCPVAVENFVKLCTGENVLPRVPSTAGMGDPSFGDQFLPQVTYKNSTFHRVHRGYLIQGGDVVSGQGTEQLSIYGETFDAPDEVSSSVFDQRGLVGTAVSAPHLNGSQFFILTAKEAPHLNGTCICFGRVVKGFDAVEEIERVPLTPSGFPSRRVTIVDCGRL</sequence>
<feature type="transmembrane region" description="Helical" evidence="2">
    <location>
        <begin position="31"/>
        <end position="61"/>
    </location>
</feature>
<comment type="caution">
    <text evidence="4">The sequence shown here is derived from an EMBL/GenBank/DDBJ whole genome shotgun (WGS) entry which is preliminary data.</text>
</comment>
<evidence type="ECO:0000256" key="1">
    <source>
        <dbReference type="RuleBase" id="RU363019"/>
    </source>
</evidence>
<gene>
    <name evidence="4" type="ORF">ECC02_006353</name>
</gene>
<dbReference type="GO" id="GO:0005634">
    <property type="term" value="C:nucleus"/>
    <property type="evidence" value="ECO:0007669"/>
    <property type="project" value="TreeGrafter"/>
</dbReference>
<dbReference type="InterPro" id="IPR002130">
    <property type="entry name" value="Cyclophilin-type_PPIase_dom"/>
</dbReference>
<comment type="catalytic activity">
    <reaction evidence="1">
        <text>[protein]-peptidylproline (omega=180) = [protein]-peptidylproline (omega=0)</text>
        <dbReference type="Rhea" id="RHEA:16237"/>
        <dbReference type="Rhea" id="RHEA-COMP:10747"/>
        <dbReference type="Rhea" id="RHEA-COMP:10748"/>
        <dbReference type="ChEBI" id="CHEBI:83833"/>
        <dbReference type="ChEBI" id="CHEBI:83834"/>
        <dbReference type="EC" id="5.2.1.8"/>
    </reaction>
</comment>
<evidence type="ECO:0000313" key="5">
    <source>
        <dbReference type="Proteomes" id="UP000583944"/>
    </source>
</evidence>
<dbReference type="Proteomes" id="UP000583944">
    <property type="component" value="Unassembled WGS sequence"/>
</dbReference>
<reference evidence="4 5" key="1">
    <citation type="journal article" date="2019" name="Genome Biol. Evol.">
        <title>Nanopore Sequencing Significantly Improves Genome Assembly of the Protozoan Parasite Trypanosoma cruzi.</title>
        <authorList>
            <person name="Diaz-Viraque F."/>
            <person name="Pita S."/>
            <person name="Greif G."/>
            <person name="de Souza R.C.M."/>
            <person name="Iraola G."/>
            <person name="Robello C."/>
        </authorList>
    </citation>
    <scope>NUCLEOTIDE SEQUENCE [LARGE SCALE GENOMIC DNA]</scope>
    <source>
        <strain evidence="4 5">Berenice</strain>
    </source>
</reference>
<comment type="function">
    <text evidence="1">PPIases accelerate the folding of proteins. It catalyzes the cis-trans isomerization of proline imidic peptide bonds in oligopeptides.</text>
</comment>
<dbReference type="VEuPathDB" id="TriTrypDB:ECC02_006353"/>
<organism evidence="4 5">
    <name type="scientific">Trypanosoma cruzi</name>
    <dbReference type="NCBI Taxonomy" id="5693"/>
    <lineage>
        <taxon>Eukaryota</taxon>
        <taxon>Discoba</taxon>
        <taxon>Euglenozoa</taxon>
        <taxon>Kinetoplastea</taxon>
        <taxon>Metakinetoplastina</taxon>
        <taxon>Trypanosomatida</taxon>
        <taxon>Trypanosomatidae</taxon>
        <taxon>Trypanosoma</taxon>
        <taxon>Schizotrypanum</taxon>
    </lineage>
</organism>
<dbReference type="OMA" id="ENVYCVK"/>
<dbReference type="AlphaFoldDB" id="A0A7J6Y1K2"/>
<keyword evidence="2" id="KW-1133">Transmembrane helix</keyword>
<dbReference type="EC" id="5.2.1.8" evidence="1"/>
<dbReference type="PROSITE" id="PS50072">
    <property type="entry name" value="CSA_PPIASE_2"/>
    <property type="match status" value="1"/>
</dbReference>
<accession>A0A7J6Y1K2</accession>
<keyword evidence="2" id="KW-0812">Transmembrane</keyword>
<dbReference type="GO" id="GO:0006457">
    <property type="term" value="P:protein folding"/>
    <property type="evidence" value="ECO:0007669"/>
    <property type="project" value="TreeGrafter"/>
</dbReference>
<evidence type="ECO:0000313" key="4">
    <source>
        <dbReference type="EMBL" id="KAF5220634.1"/>
    </source>
</evidence>
<dbReference type="PANTHER" id="PTHR11071">
    <property type="entry name" value="PEPTIDYL-PROLYL CIS-TRANS ISOMERASE"/>
    <property type="match status" value="1"/>
</dbReference>
<dbReference type="GO" id="GO:0097014">
    <property type="term" value="C:ciliary plasm"/>
    <property type="evidence" value="ECO:0007669"/>
    <property type="project" value="TreeGrafter"/>
</dbReference>
<feature type="domain" description="PPIase cyclophilin-type" evidence="3">
    <location>
        <begin position="82"/>
        <end position="264"/>
    </location>
</feature>
<dbReference type="GO" id="GO:0016018">
    <property type="term" value="F:cyclosporin A binding"/>
    <property type="evidence" value="ECO:0007669"/>
    <property type="project" value="TreeGrafter"/>
</dbReference>
<evidence type="ECO:0000256" key="2">
    <source>
        <dbReference type="SAM" id="Phobius"/>
    </source>
</evidence>
<dbReference type="PRINTS" id="PR00153">
    <property type="entry name" value="CSAPPISMRASE"/>
</dbReference>
<comment type="similarity">
    <text evidence="1">Belongs to the cyclophilin-type PPIase family.</text>
</comment>
<dbReference type="EMBL" id="JABDHM010000048">
    <property type="protein sequence ID" value="KAF5220634.1"/>
    <property type="molecule type" value="Genomic_DNA"/>
</dbReference>
<name>A0A7J6Y1K2_TRYCR</name>
<dbReference type="GO" id="GO:0003755">
    <property type="term" value="F:peptidyl-prolyl cis-trans isomerase activity"/>
    <property type="evidence" value="ECO:0007669"/>
    <property type="project" value="UniProtKB-UniRule"/>
</dbReference>
<dbReference type="PANTHER" id="PTHR11071:SF488">
    <property type="entry name" value="PEPTIDYL-PROLYL CIS-TRANS ISOMERASE"/>
    <property type="match status" value="1"/>
</dbReference>
<dbReference type="OrthoDB" id="193499at2759"/>
<dbReference type="InterPro" id="IPR029000">
    <property type="entry name" value="Cyclophilin-like_dom_sf"/>
</dbReference>
<keyword evidence="1" id="KW-0413">Isomerase</keyword>
<dbReference type="VEuPathDB" id="TriTrypDB:BCY84_19799"/>
<dbReference type="SMR" id="A0A7J6Y1K2"/>